<keyword evidence="3" id="KW-0963">Cytoplasm</keyword>
<evidence type="ECO:0000256" key="1">
    <source>
        <dbReference type="ARBA" id="ARBA00008107"/>
    </source>
</evidence>
<evidence type="ECO:0000259" key="4">
    <source>
        <dbReference type="Pfam" id="PF01895"/>
    </source>
</evidence>
<evidence type="ECO:0000256" key="3">
    <source>
        <dbReference type="PIRNR" id="PIRNR003107"/>
    </source>
</evidence>
<dbReference type="Proteomes" id="UP001317963">
    <property type="component" value="Chromosome"/>
</dbReference>
<keyword evidence="6" id="KW-1185">Reference proteome</keyword>
<sequence length="237" mass="25821">MERESPQRLHISAKFSAELESVRNDLMTMGGLVESQIERAIDATLEGDSSLAEEAIDLDLDVNALERSIDEQCTRILVLRQPAAGDLRLVLATIKVTNDLERIGDEAVKIGRQAISLTEAGAQEEAGARVRDIAGQVNAMLKEALDSFARLQVNAAATLILRDDDIDEAYVAAKDWLTAEIHAKPEALEVSLAYLGILKSLERVGDHAANIAEQVIFLTRGVDVRHLDAMAVRDLVS</sequence>
<dbReference type="Pfam" id="PF01895">
    <property type="entry name" value="PhoU"/>
    <property type="match status" value="2"/>
</dbReference>
<evidence type="ECO:0000313" key="6">
    <source>
        <dbReference type="Proteomes" id="UP001317963"/>
    </source>
</evidence>
<dbReference type="PIRSF" id="PIRSF003107">
    <property type="entry name" value="PhoU"/>
    <property type="match status" value="1"/>
</dbReference>
<dbReference type="PANTHER" id="PTHR42930">
    <property type="entry name" value="PHOSPHATE-SPECIFIC TRANSPORT SYSTEM ACCESSORY PROTEIN PHOU"/>
    <property type="match status" value="1"/>
</dbReference>
<protein>
    <recommendedName>
        <fullName evidence="3">Phosphate-specific transport system accessory protein PhoU</fullName>
    </recommendedName>
</protein>
<keyword evidence="3" id="KW-0813">Transport</keyword>
<comment type="similarity">
    <text evidence="1 3">Belongs to the PhoU family.</text>
</comment>
<feature type="domain" description="PhoU" evidence="4">
    <location>
        <begin position="27"/>
        <end position="113"/>
    </location>
</feature>
<feature type="domain" description="PhoU" evidence="4">
    <location>
        <begin position="131"/>
        <end position="215"/>
    </location>
</feature>
<dbReference type="InterPro" id="IPR038078">
    <property type="entry name" value="PhoU-like_sf"/>
</dbReference>
<dbReference type="InterPro" id="IPR026022">
    <property type="entry name" value="PhoU_dom"/>
</dbReference>
<evidence type="ECO:0000256" key="2">
    <source>
        <dbReference type="ARBA" id="ARBA00022592"/>
    </source>
</evidence>
<gene>
    <name evidence="5" type="primary">phoU</name>
    <name evidence="5" type="ORF">E0F26_09760</name>
</gene>
<dbReference type="RefSeq" id="WP_279241471.1">
    <property type="nucleotide sequence ID" value="NZ_CP036501.1"/>
</dbReference>
<dbReference type="SUPFAM" id="SSF109755">
    <property type="entry name" value="PhoU-like"/>
    <property type="match status" value="1"/>
</dbReference>
<name>A0ABY6Q9W5_9GAMM</name>
<accession>A0ABY6Q9W5</accession>
<keyword evidence="2 3" id="KW-0592">Phosphate transport</keyword>
<comment type="subunit">
    <text evidence="3">Homodimer.</text>
</comment>
<proteinExistence type="inferred from homology"/>
<evidence type="ECO:0000313" key="5">
    <source>
        <dbReference type="EMBL" id="UZP75003.1"/>
    </source>
</evidence>
<dbReference type="NCBIfam" id="TIGR02135">
    <property type="entry name" value="phoU_full"/>
    <property type="match status" value="1"/>
</dbReference>
<comment type="function">
    <text evidence="3">Plays a role in the regulation of phosphate uptake.</text>
</comment>
<reference evidence="5 6" key="1">
    <citation type="submission" date="2019-02" db="EMBL/GenBank/DDBJ databases">
        <title>Halieaceae_genomes.</title>
        <authorList>
            <person name="Li S.-H."/>
        </authorList>
    </citation>
    <scope>NUCLEOTIDE SEQUENCE [LARGE SCALE GENOMIC DNA]</scope>
    <source>
        <strain evidence="5 6">JH123</strain>
    </source>
</reference>
<comment type="subcellular location">
    <subcellularLocation>
        <location evidence="3">Cytoplasm</location>
    </subcellularLocation>
</comment>
<dbReference type="EMBL" id="CP036501">
    <property type="protein sequence ID" value="UZP75003.1"/>
    <property type="molecule type" value="Genomic_DNA"/>
</dbReference>
<dbReference type="InterPro" id="IPR028366">
    <property type="entry name" value="PhoU"/>
</dbReference>
<dbReference type="PANTHER" id="PTHR42930:SF3">
    <property type="entry name" value="PHOSPHATE-SPECIFIC TRANSPORT SYSTEM ACCESSORY PROTEIN PHOU"/>
    <property type="match status" value="1"/>
</dbReference>
<dbReference type="Gene3D" id="1.20.58.220">
    <property type="entry name" value="Phosphate transport system protein phou homolog 2, domain 2"/>
    <property type="match status" value="2"/>
</dbReference>
<organism evidence="5 6">
    <name type="scientific">Candidatus Paraluminiphilus aquimaris</name>
    <dbReference type="NCBI Taxonomy" id="2518994"/>
    <lineage>
        <taxon>Bacteria</taxon>
        <taxon>Pseudomonadati</taxon>
        <taxon>Pseudomonadota</taxon>
        <taxon>Gammaproteobacteria</taxon>
        <taxon>Cellvibrionales</taxon>
        <taxon>Halieaceae</taxon>
        <taxon>Candidatus Paraluminiphilus</taxon>
    </lineage>
</organism>